<feature type="transmembrane region" description="Helical" evidence="9">
    <location>
        <begin position="236"/>
        <end position="254"/>
    </location>
</feature>
<dbReference type="Gene3D" id="3.40.50.300">
    <property type="entry name" value="P-loop containing nucleotide triphosphate hydrolases"/>
    <property type="match status" value="2"/>
</dbReference>
<protein>
    <submittedName>
        <fullName evidence="13">Probable multidrug resistance-associated protein lethal(2)03659 isoform X1</fullName>
    </submittedName>
</protein>
<dbReference type="GO" id="GO:0005524">
    <property type="term" value="F:ATP binding"/>
    <property type="evidence" value="ECO:0007669"/>
    <property type="project" value="UniProtKB-KW"/>
</dbReference>
<dbReference type="SUPFAM" id="SSF52540">
    <property type="entry name" value="P-loop containing nucleoside triphosphate hydrolases"/>
    <property type="match status" value="2"/>
</dbReference>
<dbReference type="FunFam" id="1.20.1560.10:FF:000014">
    <property type="entry name" value="Multidrug resistance-associated protein member 4"/>
    <property type="match status" value="1"/>
</dbReference>
<evidence type="ECO:0000256" key="8">
    <source>
        <dbReference type="SAM" id="MobiDB-lite"/>
    </source>
</evidence>
<dbReference type="InterPro" id="IPR036640">
    <property type="entry name" value="ABC1_TM_sf"/>
</dbReference>
<evidence type="ECO:0000256" key="7">
    <source>
        <dbReference type="ARBA" id="ARBA00023136"/>
    </source>
</evidence>
<reference evidence="13" key="1">
    <citation type="submission" date="2025-08" db="UniProtKB">
        <authorList>
            <consortium name="RefSeq"/>
        </authorList>
    </citation>
    <scope>IDENTIFICATION</scope>
    <source>
        <tissue evidence="13">Whole body</tissue>
    </source>
</reference>
<keyword evidence="5" id="KW-0067">ATP-binding</keyword>
<dbReference type="CDD" id="cd03244">
    <property type="entry name" value="ABCC_MRP_domain2"/>
    <property type="match status" value="1"/>
</dbReference>
<dbReference type="FunFam" id="3.40.50.300:FF:000163">
    <property type="entry name" value="Multidrug resistance-associated protein member 4"/>
    <property type="match status" value="1"/>
</dbReference>
<dbReference type="PANTHER" id="PTHR24223">
    <property type="entry name" value="ATP-BINDING CASSETTE SUB-FAMILY C"/>
    <property type="match status" value="1"/>
</dbReference>
<dbReference type="Gene3D" id="1.20.1560.10">
    <property type="entry name" value="ABC transporter type 1, transmembrane domain"/>
    <property type="match status" value="2"/>
</dbReference>
<dbReference type="SUPFAM" id="SSF90123">
    <property type="entry name" value="ABC transporter transmembrane region"/>
    <property type="match status" value="2"/>
</dbReference>
<keyword evidence="12" id="KW-1185">Reference proteome</keyword>
<dbReference type="InterPro" id="IPR003593">
    <property type="entry name" value="AAA+_ATPase"/>
</dbReference>
<keyword evidence="4" id="KW-0547">Nucleotide-binding</keyword>
<feature type="transmembrane region" description="Helical" evidence="9">
    <location>
        <begin position="209"/>
        <end position="230"/>
    </location>
</feature>
<keyword evidence="7 9" id="KW-0472">Membrane</keyword>
<proteinExistence type="predicted"/>
<dbReference type="InterPro" id="IPR050173">
    <property type="entry name" value="ABC_transporter_C-like"/>
</dbReference>
<dbReference type="Pfam" id="PF00005">
    <property type="entry name" value="ABC_tran"/>
    <property type="match status" value="2"/>
</dbReference>
<dbReference type="OrthoDB" id="6500128at2759"/>
<dbReference type="FunFam" id="3.40.50.300:FF:000482">
    <property type="entry name" value="Multidrug resistance-associated protein member 4"/>
    <property type="match status" value="1"/>
</dbReference>
<evidence type="ECO:0000313" key="12">
    <source>
        <dbReference type="Proteomes" id="UP000694846"/>
    </source>
</evidence>
<gene>
    <name evidence="13" type="primary">LOC112679722</name>
</gene>
<evidence type="ECO:0000256" key="3">
    <source>
        <dbReference type="ARBA" id="ARBA00022692"/>
    </source>
</evidence>
<keyword evidence="3 9" id="KW-0812">Transmembrane</keyword>
<feature type="domain" description="ABC transporter" evidence="10">
    <location>
        <begin position="1066"/>
        <end position="1297"/>
    </location>
</feature>
<dbReference type="InterPro" id="IPR017871">
    <property type="entry name" value="ABC_transporter-like_CS"/>
</dbReference>
<dbReference type="InterPro" id="IPR027417">
    <property type="entry name" value="P-loop_NTPase"/>
</dbReference>
<dbReference type="InterPro" id="IPR003439">
    <property type="entry name" value="ABC_transporter-like_ATP-bd"/>
</dbReference>
<feature type="domain" description="ABC transmembrane type-1" evidence="11">
    <location>
        <begin position="719"/>
        <end position="1026"/>
    </location>
</feature>
<feature type="transmembrane region" description="Helical" evidence="9">
    <location>
        <begin position="348"/>
        <end position="370"/>
    </location>
</feature>
<evidence type="ECO:0000256" key="4">
    <source>
        <dbReference type="ARBA" id="ARBA00022741"/>
    </source>
</evidence>
<feature type="compositionally biased region" description="Basic and acidic residues" evidence="8">
    <location>
        <begin position="1"/>
        <end position="11"/>
    </location>
</feature>
<feature type="region of interest" description="Disordered" evidence="8">
    <location>
        <begin position="1"/>
        <end position="20"/>
    </location>
</feature>
<dbReference type="FunFam" id="1.20.1560.10:FF:000026">
    <property type="entry name" value="Multidrug resistance-associated protein lethal(2)03659"/>
    <property type="match status" value="1"/>
</dbReference>
<dbReference type="CDD" id="cd03250">
    <property type="entry name" value="ABCC_MRP_domain1"/>
    <property type="match status" value="1"/>
</dbReference>
<organism evidence="12 13">
    <name type="scientific">Sipha flava</name>
    <name type="common">yellow sugarcane aphid</name>
    <dbReference type="NCBI Taxonomy" id="143950"/>
    <lineage>
        <taxon>Eukaryota</taxon>
        <taxon>Metazoa</taxon>
        <taxon>Ecdysozoa</taxon>
        <taxon>Arthropoda</taxon>
        <taxon>Hexapoda</taxon>
        <taxon>Insecta</taxon>
        <taxon>Pterygota</taxon>
        <taxon>Neoptera</taxon>
        <taxon>Paraneoptera</taxon>
        <taxon>Hemiptera</taxon>
        <taxon>Sternorrhyncha</taxon>
        <taxon>Aphidomorpha</taxon>
        <taxon>Aphidoidea</taxon>
        <taxon>Aphididae</taxon>
        <taxon>Sipha</taxon>
    </lineage>
</organism>
<feature type="transmembrane region" description="Helical" evidence="9">
    <location>
        <begin position="870"/>
        <end position="899"/>
    </location>
</feature>
<dbReference type="PANTHER" id="PTHR24223:SF448">
    <property type="entry name" value="FI20146P1-RELATED"/>
    <property type="match status" value="1"/>
</dbReference>
<accession>A0A8B8F505</accession>
<dbReference type="Proteomes" id="UP000694846">
    <property type="component" value="Unplaced"/>
</dbReference>
<dbReference type="GO" id="GO:0140359">
    <property type="term" value="F:ABC-type transporter activity"/>
    <property type="evidence" value="ECO:0007669"/>
    <property type="project" value="InterPro"/>
</dbReference>
<dbReference type="PROSITE" id="PS50929">
    <property type="entry name" value="ABC_TM1F"/>
    <property type="match status" value="2"/>
</dbReference>
<dbReference type="PROSITE" id="PS50893">
    <property type="entry name" value="ABC_TRANSPORTER_2"/>
    <property type="match status" value="2"/>
</dbReference>
<feature type="domain" description="ABC transmembrane type-1" evidence="11">
    <location>
        <begin position="100"/>
        <end position="369"/>
    </location>
</feature>
<evidence type="ECO:0000256" key="9">
    <source>
        <dbReference type="SAM" id="Phobius"/>
    </source>
</evidence>
<dbReference type="InterPro" id="IPR011527">
    <property type="entry name" value="ABC1_TM_dom"/>
</dbReference>
<dbReference type="Pfam" id="PF00664">
    <property type="entry name" value="ABC_membrane"/>
    <property type="match status" value="2"/>
</dbReference>
<feature type="domain" description="ABC transporter" evidence="10">
    <location>
        <begin position="421"/>
        <end position="644"/>
    </location>
</feature>
<evidence type="ECO:0000256" key="5">
    <source>
        <dbReference type="ARBA" id="ARBA00022840"/>
    </source>
</evidence>
<evidence type="ECO:0000256" key="2">
    <source>
        <dbReference type="ARBA" id="ARBA00022448"/>
    </source>
</evidence>
<name>A0A8B8F505_9HEMI</name>
<evidence type="ECO:0000259" key="11">
    <source>
        <dbReference type="PROSITE" id="PS50929"/>
    </source>
</evidence>
<dbReference type="RefSeq" id="XP_025405402.1">
    <property type="nucleotide sequence ID" value="XM_025549617.1"/>
</dbReference>
<evidence type="ECO:0000256" key="6">
    <source>
        <dbReference type="ARBA" id="ARBA00022989"/>
    </source>
</evidence>
<evidence type="ECO:0000313" key="13">
    <source>
        <dbReference type="RefSeq" id="XP_025405402.1"/>
    </source>
</evidence>
<feature type="transmembrane region" description="Helical" evidence="9">
    <location>
        <begin position="314"/>
        <end position="342"/>
    </location>
</feature>
<feature type="transmembrane region" description="Helical" evidence="9">
    <location>
        <begin position="786"/>
        <end position="812"/>
    </location>
</feature>
<keyword evidence="6 9" id="KW-1133">Transmembrane helix</keyword>
<dbReference type="GO" id="GO:0016020">
    <property type="term" value="C:membrane"/>
    <property type="evidence" value="ECO:0007669"/>
    <property type="project" value="UniProtKB-SubCell"/>
</dbReference>
<dbReference type="PROSITE" id="PS00211">
    <property type="entry name" value="ABC_TRANSPORTER_1"/>
    <property type="match status" value="2"/>
</dbReference>
<feature type="transmembrane region" description="Helical" evidence="9">
    <location>
        <begin position="716"/>
        <end position="739"/>
    </location>
</feature>
<feature type="transmembrane region" description="Helical" evidence="9">
    <location>
        <begin position="969"/>
        <end position="991"/>
    </location>
</feature>
<evidence type="ECO:0000256" key="1">
    <source>
        <dbReference type="ARBA" id="ARBA00004141"/>
    </source>
</evidence>
<dbReference type="GeneID" id="112679722"/>
<sequence>MYRLIADDSNNKKRPPNPRTNANAFEVLTFSWILNLFKVGLKRDLEENDLYSPLNDHLASLLGNELEEKWNLEINNKYRNPSLLRALIKVFGPKYMFYGFLQFTNEMIKMSQPLLIGELLEFFNTGGSEEIDLVHACTCTSGLVLSMLITTCLRPLYNLEYLQCGMMMRVASRSTIYRKALRLTALEEKTAGQIINLISNDVNRFDSGIVYYHVLWIGPLQTILVTYFLWQEIGLCSLFGVATYLLFIPLQGFLGKKISELRLKTAIKTDERVRLMNEIILGIRVIKMYTWEKPFANLIKYARKKEIQQIRGSAYIRAILLSFVVIQIRFQIFISILAYILLGHYMNIKKLFVIISFYNLLIMTMGNLFCQATTKMAELLVSIKRIQNFLLLEDKDGQLKNTTKKDVGLKNGTEDLSNFSIAISKATAKWKNNQLRNTLENIDLTVKSGQLVAIIGPVGAGKSSLIQAIIRELPLIKGQISVSGVISYASQEPWLFTGSIQQNIIFNSPMDKDRYKQVVNVCALQSDFEQFPYSDKTIVGERGINLSGGQKARINLARAIYKKADIYLLDDPLSAVDSKVSRHLFEKCIKDYLKQKTCILITHQIQYLANVDQIVLMENANILAKGCYQELKTSGFNFVKLIGSTEDTIDESHTTATKSNSNTFPLLIIQDSKKNCIYENPREDLSKPNEESEICTTGHVSKNVYKSYFSASGNNLRVFLCFFLYFLVQVLTTGGDYWLSYWITQEETLFYNTDTLSTNDTTNDNPRINYISDTYLPLINNRQNCILIYAVLKIMMLIAVLISSAVFVSMCTNSSVNLHDKMYNAVTRATMAFFNSNSSGTILNRFSKDIGDIDDVLSSVLLDCIKMSMLLLGIIFVVGLANIYLMIPTFFIGLIFYYIRRIYLPTARRVKRLEGVTRSPVFSHMNESLQGLITIRAYKAEDMLFREFDKHQDLHSSAWYSFISTNQAFGLWLDTVCYFYICIVIFSFLIIGNDINGGLVGLAITQSIQLASMVQWTIKQSAILENQMTSVERILEYTNSPQEVTLQLHTTKEPPNEWPVSGKIVFKNFNLRYNPNTPYILKNLNIQIEPMEKVGIVGRTGAGKSSFIGALFRLALNEGSIFIDDIEINEIDLHILRSKISIIPQEPILFSGTIRKNIDPFDEFSDHDLWKALSEVQLKATVESLPGSLNTKMSANGSNFSVGQKQLVCLARAILQNNKILVLDEATANVDPQTDTLIQNTLRNKFRHCTVLTVAHRLNTIMESDKVIVLDAGRIVEFDHPYNLLNNENGFLYTMVEHTGSSTAELLHSVAAKNFKNMNIKKNFTPNDLTKKLI</sequence>
<keyword evidence="2" id="KW-0813">Transport</keyword>
<dbReference type="GO" id="GO:0016887">
    <property type="term" value="F:ATP hydrolysis activity"/>
    <property type="evidence" value="ECO:0007669"/>
    <property type="project" value="InterPro"/>
</dbReference>
<dbReference type="SMART" id="SM00382">
    <property type="entry name" value="AAA"/>
    <property type="match status" value="2"/>
</dbReference>
<comment type="subcellular location">
    <subcellularLocation>
        <location evidence="1">Membrane</location>
        <topology evidence="1">Multi-pass membrane protein</topology>
    </subcellularLocation>
</comment>
<evidence type="ECO:0000259" key="10">
    <source>
        <dbReference type="PROSITE" id="PS50893"/>
    </source>
</evidence>